<comment type="caution">
    <text evidence="2">The sequence shown here is derived from an EMBL/GenBank/DDBJ whole genome shotgun (WGS) entry which is preliminary data.</text>
</comment>
<evidence type="ECO:0000256" key="1">
    <source>
        <dbReference type="SAM" id="MobiDB-lite"/>
    </source>
</evidence>
<protein>
    <recommendedName>
        <fullName evidence="4">Maintenance of telomere capping protein 1</fullName>
    </recommendedName>
</protein>
<dbReference type="OrthoDB" id="5594977at2759"/>
<feature type="compositionally biased region" description="Polar residues" evidence="1">
    <location>
        <begin position="316"/>
        <end position="330"/>
    </location>
</feature>
<feature type="region of interest" description="Disordered" evidence="1">
    <location>
        <begin position="151"/>
        <end position="175"/>
    </location>
</feature>
<reference evidence="2 3" key="1">
    <citation type="journal article" date="2018" name="MBio">
        <title>Comparative Genomics Reveals the Core Gene Toolbox for the Fungus-Insect Symbiosis.</title>
        <authorList>
            <person name="Wang Y."/>
            <person name="Stata M."/>
            <person name="Wang W."/>
            <person name="Stajich J.E."/>
            <person name="White M.M."/>
            <person name="Moncalvo J.M."/>
        </authorList>
    </citation>
    <scope>NUCLEOTIDE SEQUENCE [LARGE SCALE GENOMIC DNA]</scope>
    <source>
        <strain evidence="2 3">SC-DP-2</strain>
    </source>
</reference>
<dbReference type="Proteomes" id="UP000245609">
    <property type="component" value="Unassembled WGS sequence"/>
</dbReference>
<gene>
    <name evidence="2" type="ORF">BB560_003834</name>
</gene>
<name>A0A2T9ZAZ9_9FUNG</name>
<dbReference type="EMBL" id="MBFS01000839">
    <property type="protein sequence ID" value="PVV01735.1"/>
    <property type="molecule type" value="Genomic_DNA"/>
</dbReference>
<evidence type="ECO:0008006" key="4">
    <source>
        <dbReference type="Google" id="ProtNLM"/>
    </source>
</evidence>
<dbReference type="InterPro" id="IPR018814">
    <property type="entry name" value="DUF5427"/>
</dbReference>
<feature type="region of interest" description="Disordered" evidence="1">
    <location>
        <begin position="309"/>
        <end position="330"/>
    </location>
</feature>
<feature type="region of interest" description="Disordered" evidence="1">
    <location>
        <begin position="1"/>
        <end position="73"/>
    </location>
</feature>
<feature type="region of interest" description="Disordered" evidence="1">
    <location>
        <begin position="393"/>
        <end position="431"/>
    </location>
</feature>
<accession>A0A2T9ZAZ9</accession>
<keyword evidence="3" id="KW-1185">Reference proteome</keyword>
<feature type="compositionally biased region" description="Polar residues" evidence="1">
    <location>
        <begin position="29"/>
        <end position="53"/>
    </location>
</feature>
<feature type="compositionally biased region" description="Polar residues" evidence="1">
    <location>
        <begin position="1"/>
        <end position="19"/>
    </location>
</feature>
<proteinExistence type="predicted"/>
<sequence length="474" mass="52391">MDSKASLKNQVTSVSNKTGSPKAGDTSFEVGSSNVTEPANKESGSGNKTTQQPIEKRESSKDHSARLSQSKRIDSQSVLAFIDEITKEAEDKITSLNETASPGKQEKASSWTWGNFLNSATNKLVDNTKTISSSISGIVNESINSVTQEFKNQQGPAQRSVDSKDQNELGQPDYQKEKKNFDLSQIVNTKNLNILKSNLIQTIDSVIDTIAPPPKSTVLINAKYINNTDLFLDSDFVSRIMNEILDFYESETFYEFTVEEATPALNHFSGIKCNMGDFSNLPVGYDAAYGAATGLLHLLVQLDEEEQAKKALETKPATSTPDETPNESTNPTALFVAAQPFLVDYSPATQNKSEKCPDPTLQKLCICVILHDTYHNIKLHTFSQSLPKFAWYPHEPQHSSKSHQQSKQQLPQNAPESTTSSDIPTSQQPNTNKLFEDSTLIITRESFAEALMLAIKSVSNEYIYNLMKLSQPNL</sequence>
<evidence type="ECO:0000313" key="2">
    <source>
        <dbReference type="EMBL" id="PVV01735.1"/>
    </source>
</evidence>
<evidence type="ECO:0000313" key="3">
    <source>
        <dbReference type="Proteomes" id="UP000245609"/>
    </source>
</evidence>
<organism evidence="2 3">
    <name type="scientific">Smittium megazygosporum</name>
    <dbReference type="NCBI Taxonomy" id="133381"/>
    <lineage>
        <taxon>Eukaryota</taxon>
        <taxon>Fungi</taxon>
        <taxon>Fungi incertae sedis</taxon>
        <taxon>Zoopagomycota</taxon>
        <taxon>Kickxellomycotina</taxon>
        <taxon>Harpellomycetes</taxon>
        <taxon>Harpellales</taxon>
        <taxon>Legeriomycetaceae</taxon>
        <taxon>Smittium</taxon>
    </lineage>
</organism>
<dbReference type="Pfam" id="PF10310">
    <property type="entry name" value="DUF5427"/>
    <property type="match status" value="1"/>
</dbReference>
<feature type="compositionally biased region" description="Basic and acidic residues" evidence="1">
    <location>
        <begin position="54"/>
        <end position="65"/>
    </location>
</feature>
<dbReference type="AlphaFoldDB" id="A0A2T9ZAZ9"/>
<feature type="compositionally biased region" description="Polar residues" evidence="1">
    <location>
        <begin position="410"/>
        <end position="431"/>
    </location>
</feature>